<dbReference type="PANTHER" id="PTHR41523">
    <property type="entry name" value="TWO-COMPONENT SYSTEM SENSOR PROTEIN"/>
    <property type="match status" value="1"/>
</dbReference>
<keyword evidence="9" id="KW-0843">Virulence</keyword>
<dbReference type="HOGENOM" id="CLU_000445_114_10_3"/>
<dbReference type="InterPro" id="IPR000014">
    <property type="entry name" value="PAS"/>
</dbReference>
<protein>
    <recommendedName>
        <fullName evidence="3">histidine kinase</fullName>
        <ecNumber evidence="3">2.7.13.3</ecNumber>
    </recommendedName>
</protein>
<dbReference type="Gene3D" id="6.10.340.10">
    <property type="match status" value="1"/>
</dbReference>
<dbReference type="InterPro" id="IPR035965">
    <property type="entry name" value="PAS-like_dom_sf"/>
</dbReference>
<dbReference type="EMBL" id="CP001344">
    <property type="protein sequence ID" value="ACL46453.1"/>
    <property type="molecule type" value="Genomic_DNA"/>
</dbReference>
<evidence type="ECO:0000256" key="1">
    <source>
        <dbReference type="ARBA" id="ARBA00000085"/>
    </source>
</evidence>
<evidence type="ECO:0000256" key="10">
    <source>
        <dbReference type="SAM" id="Coils"/>
    </source>
</evidence>
<accession>B8HWM7</accession>
<keyword evidence="11" id="KW-0472">Membrane</keyword>
<dbReference type="InterPro" id="IPR013655">
    <property type="entry name" value="PAS_fold_3"/>
</dbReference>
<proteinExistence type="predicted"/>
<keyword evidence="7 15" id="KW-0418">Kinase</keyword>
<dbReference type="InterPro" id="IPR001610">
    <property type="entry name" value="PAC"/>
</dbReference>
<evidence type="ECO:0000256" key="6">
    <source>
        <dbReference type="ARBA" id="ARBA00022741"/>
    </source>
</evidence>
<evidence type="ECO:0000256" key="4">
    <source>
        <dbReference type="ARBA" id="ARBA00022553"/>
    </source>
</evidence>
<dbReference type="Pfam" id="PF08447">
    <property type="entry name" value="PAS_3"/>
    <property type="match status" value="1"/>
</dbReference>
<dbReference type="CDD" id="cd18774">
    <property type="entry name" value="PDC2_HK_sensor"/>
    <property type="match status" value="1"/>
</dbReference>
<feature type="coiled-coil region" evidence="10">
    <location>
        <begin position="557"/>
        <end position="584"/>
    </location>
</feature>
<evidence type="ECO:0000256" key="11">
    <source>
        <dbReference type="SAM" id="Phobius"/>
    </source>
</evidence>
<dbReference type="InterPro" id="IPR013767">
    <property type="entry name" value="PAS_fold"/>
</dbReference>
<sequence length="913" mass="103018">MATRFLPLRIKPSRKIPLPWVLIVPFVLLVTGSVGLVGYLSFRSGQQSIDDLANRLLNEVSYRVSDRLTTYLEIPQQAVTANRLAVEADHLDFDSMEHLREHLWQQFQVNPSLFGTIFATERWTIGYIRTIDSQQQINLAQTNKLQLPFGTPLLIRIEAKQPQKRNYYLVDDSGHPTRLLVSTPLSTLNLAWYSTAKALTYQAWTQIFVGQDNSTLGMLAVSPVHNTKGEYKGMFVASLPLLQINNFLQYLDFSPGGDIFIIERSGNLVATSTSELPYLTPAGLPPQRLVAQQSRDQRTRDISRQLLQRFGTFEAIQSAATLRLSSNGQDQLVRVKPFRDRYGLDWLVVVTVPAADFIGQIEANTYTTIALSGLTLTIAIALGLLTARLINRPIRRLSLASQALAAGRWQKPLAEDSPIAELANLSQAFNHTAEQLQQSFERIKTALQESEEKFTRVFRYSPDPISISTLDGTYLNINNSFLKFSGYSQAEVIGRTPLELNISADLEQDAKLSELLMVRGRVDGFEYRYRTKSGQIGTALISLELIDLEGQSCVLSIAKEISDRKILEQELQTSKDRLELVLESSYAAIGTARVTRDRQWQFDYLSSGHERLLGFTIDELKADQMVWFSRIHPEDLQHNIMPQFEKIVRCQPANYEYRFLHKEGDWRWIAATLSSTWNAEENYWLVTSVAADVSDRKRAEEQLQAALTEKVTLLQEVHHRVKNNLQVICSLLRLQKNRTHDQDIITVLEDSNNRILSMALVHQNLYESNNFAQVNLAAYVHDLMQSLIQGYGSQRVQTQIDIPPDTAVSLEQAVPCGLILNELITNAFKHGFADPDRGGKIEVALAIEGRSYVLSVANNGKPLPANFSLFQARRSLGIQLMLVLTEQLGGKLKVESGEQTIFQLQFNPSLQLK</sequence>
<dbReference type="Gene3D" id="3.30.565.10">
    <property type="entry name" value="Histidine kinase-like ATPase, C-terminal domain"/>
    <property type="match status" value="1"/>
</dbReference>
<feature type="domain" description="PAS" evidence="12">
    <location>
        <begin position="450"/>
        <end position="498"/>
    </location>
</feature>
<dbReference type="GO" id="GO:0004673">
    <property type="term" value="F:protein histidine kinase activity"/>
    <property type="evidence" value="ECO:0007669"/>
    <property type="project" value="UniProtKB-EC"/>
</dbReference>
<evidence type="ECO:0000256" key="8">
    <source>
        <dbReference type="ARBA" id="ARBA00022840"/>
    </source>
</evidence>
<keyword evidence="5" id="KW-0808">Transferase</keyword>
<keyword evidence="4" id="KW-0597">Phosphoprotein</keyword>
<feature type="domain" description="HAMP" evidence="14">
    <location>
        <begin position="388"/>
        <end position="441"/>
    </location>
</feature>
<keyword evidence="10" id="KW-0175">Coiled coil</keyword>
<keyword evidence="11" id="KW-0812">Transmembrane</keyword>
<dbReference type="SMART" id="SM00086">
    <property type="entry name" value="PAC"/>
    <property type="match status" value="2"/>
</dbReference>
<evidence type="ECO:0000313" key="15">
    <source>
        <dbReference type="EMBL" id="ACL46453.1"/>
    </source>
</evidence>
<dbReference type="Pfam" id="PF07568">
    <property type="entry name" value="HisKA_2"/>
    <property type="match status" value="1"/>
</dbReference>
<dbReference type="PROSITE" id="PS50113">
    <property type="entry name" value="PAC"/>
    <property type="match status" value="1"/>
</dbReference>
<keyword evidence="6" id="KW-0547">Nucleotide-binding</keyword>
<dbReference type="PROSITE" id="PS50885">
    <property type="entry name" value="HAMP"/>
    <property type="match status" value="1"/>
</dbReference>
<dbReference type="GO" id="GO:0016020">
    <property type="term" value="C:membrane"/>
    <property type="evidence" value="ECO:0007669"/>
    <property type="project" value="UniProtKB-SubCell"/>
</dbReference>
<feature type="transmembrane region" description="Helical" evidence="11">
    <location>
        <begin position="20"/>
        <end position="42"/>
    </location>
</feature>
<dbReference type="GO" id="GO:0005524">
    <property type="term" value="F:ATP binding"/>
    <property type="evidence" value="ECO:0007669"/>
    <property type="project" value="UniProtKB-KW"/>
</dbReference>
<keyword evidence="8" id="KW-0067">ATP-binding</keyword>
<evidence type="ECO:0000259" key="12">
    <source>
        <dbReference type="PROSITE" id="PS50112"/>
    </source>
</evidence>
<organism evidence="15">
    <name type="scientific">Cyanothece sp. (strain PCC 7425 / ATCC 29141)</name>
    <dbReference type="NCBI Taxonomy" id="395961"/>
    <lineage>
        <taxon>Bacteria</taxon>
        <taxon>Bacillati</taxon>
        <taxon>Cyanobacteriota</taxon>
        <taxon>Cyanophyceae</taxon>
        <taxon>Gomontiellales</taxon>
        <taxon>Cyanothecaceae</taxon>
        <taxon>Cyanothece</taxon>
    </lineage>
</organism>
<dbReference type="EC" id="2.7.13.3" evidence="3"/>
<dbReference type="SMART" id="SM00304">
    <property type="entry name" value="HAMP"/>
    <property type="match status" value="1"/>
</dbReference>
<dbReference type="PROSITE" id="PS50112">
    <property type="entry name" value="PAS"/>
    <property type="match status" value="2"/>
</dbReference>
<dbReference type="GO" id="GO:0007165">
    <property type="term" value="P:signal transduction"/>
    <property type="evidence" value="ECO:0007669"/>
    <property type="project" value="InterPro"/>
</dbReference>
<dbReference type="SUPFAM" id="SSF55874">
    <property type="entry name" value="ATPase domain of HSP90 chaperone/DNA topoisomerase II/histidine kinase"/>
    <property type="match status" value="1"/>
</dbReference>
<dbReference type="CDD" id="cd00130">
    <property type="entry name" value="PAS"/>
    <property type="match status" value="2"/>
</dbReference>
<dbReference type="STRING" id="395961.Cyan7425_4139"/>
<dbReference type="eggNOG" id="COG5000">
    <property type="taxonomic scope" value="Bacteria"/>
</dbReference>
<evidence type="ECO:0000256" key="5">
    <source>
        <dbReference type="ARBA" id="ARBA00022679"/>
    </source>
</evidence>
<dbReference type="CDD" id="cd06225">
    <property type="entry name" value="HAMP"/>
    <property type="match status" value="1"/>
</dbReference>
<dbReference type="InterPro" id="IPR000700">
    <property type="entry name" value="PAS-assoc_C"/>
</dbReference>
<dbReference type="AlphaFoldDB" id="B8HWM7"/>
<dbReference type="Gene3D" id="3.30.450.20">
    <property type="entry name" value="PAS domain"/>
    <property type="match status" value="3"/>
</dbReference>
<dbReference type="SUPFAM" id="SSF55785">
    <property type="entry name" value="PYP-like sensor domain (PAS domain)"/>
    <property type="match status" value="2"/>
</dbReference>
<evidence type="ECO:0000256" key="7">
    <source>
        <dbReference type="ARBA" id="ARBA00022777"/>
    </source>
</evidence>
<feature type="domain" description="PAS" evidence="12">
    <location>
        <begin position="574"/>
        <end position="635"/>
    </location>
</feature>
<dbReference type="KEGG" id="cyn:Cyan7425_4139"/>
<dbReference type="InterPro" id="IPR011495">
    <property type="entry name" value="Sig_transdc_His_kin_sub2_dim/P"/>
</dbReference>
<evidence type="ECO:0000256" key="3">
    <source>
        <dbReference type="ARBA" id="ARBA00012438"/>
    </source>
</evidence>
<dbReference type="InterPro" id="IPR003594">
    <property type="entry name" value="HATPase_dom"/>
</dbReference>
<evidence type="ECO:0000256" key="2">
    <source>
        <dbReference type="ARBA" id="ARBA00004370"/>
    </source>
</evidence>
<dbReference type="InterPro" id="IPR036890">
    <property type="entry name" value="HATPase_C_sf"/>
</dbReference>
<dbReference type="SMART" id="SM00091">
    <property type="entry name" value="PAS"/>
    <property type="match status" value="2"/>
</dbReference>
<feature type="domain" description="PAC" evidence="13">
    <location>
        <begin position="653"/>
        <end position="705"/>
    </location>
</feature>
<dbReference type="Pfam" id="PF00672">
    <property type="entry name" value="HAMP"/>
    <property type="match status" value="1"/>
</dbReference>
<reference evidence="15" key="1">
    <citation type="submission" date="2009-01" db="EMBL/GenBank/DDBJ databases">
        <title>Complete sequence of chromosome Cyanothece sp. PCC 7425.</title>
        <authorList>
            <consortium name="US DOE Joint Genome Institute"/>
            <person name="Lucas S."/>
            <person name="Copeland A."/>
            <person name="Lapidus A."/>
            <person name="Glavina del Rio T."/>
            <person name="Dalin E."/>
            <person name="Tice H."/>
            <person name="Bruce D."/>
            <person name="Goodwin L."/>
            <person name="Pitluck S."/>
            <person name="Sims D."/>
            <person name="Meineke L."/>
            <person name="Brettin T."/>
            <person name="Detter J.C."/>
            <person name="Han C."/>
            <person name="Larimer F."/>
            <person name="Land M."/>
            <person name="Hauser L."/>
            <person name="Kyrpides N."/>
            <person name="Ovchinnikova G."/>
            <person name="Liberton M."/>
            <person name="Stoeckel J."/>
            <person name="Banerjee A."/>
            <person name="Singh A."/>
            <person name="Page L."/>
            <person name="Sato H."/>
            <person name="Zhao L."/>
            <person name="Sherman L."/>
            <person name="Pakrasi H."/>
            <person name="Richardson P."/>
        </authorList>
    </citation>
    <scope>NUCLEOTIDE SEQUENCE</scope>
    <source>
        <strain evidence="15">PCC 7425</strain>
    </source>
</reference>
<dbReference type="Pfam" id="PF02518">
    <property type="entry name" value="HATPase_c"/>
    <property type="match status" value="1"/>
</dbReference>
<dbReference type="SMART" id="SM00387">
    <property type="entry name" value="HATPase_c"/>
    <property type="match status" value="1"/>
</dbReference>
<dbReference type="GO" id="GO:0006355">
    <property type="term" value="P:regulation of DNA-templated transcription"/>
    <property type="evidence" value="ECO:0007669"/>
    <property type="project" value="InterPro"/>
</dbReference>
<evidence type="ECO:0000256" key="9">
    <source>
        <dbReference type="ARBA" id="ARBA00023026"/>
    </source>
</evidence>
<dbReference type="InterPro" id="IPR003660">
    <property type="entry name" value="HAMP_dom"/>
</dbReference>
<dbReference type="OrthoDB" id="9772100at2"/>
<dbReference type="eggNOG" id="COG3920">
    <property type="taxonomic scope" value="Bacteria"/>
</dbReference>
<dbReference type="NCBIfam" id="TIGR00229">
    <property type="entry name" value="sensory_box"/>
    <property type="match status" value="2"/>
</dbReference>
<evidence type="ECO:0000259" key="14">
    <source>
        <dbReference type="PROSITE" id="PS50885"/>
    </source>
</evidence>
<dbReference type="Pfam" id="PF00989">
    <property type="entry name" value="PAS"/>
    <property type="match status" value="1"/>
</dbReference>
<name>B8HWM7_CYAP4</name>
<gene>
    <name evidence="15" type="ordered locus">Cyan7425_4139</name>
</gene>
<evidence type="ECO:0000259" key="13">
    <source>
        <dbReference type="PROSITE" id="PS50113"/>
    </source>
</evidence>
<comment type="catalytic activity">
    <reaction evidence="1">
        <text>ATP + protein L-histidine = ADP + protein N-phospho-L-histidine.</text>
        <dbReference type="EC" id="2.7.13.3"/>
    </reaction>
</comment>
<keyword evidence="11" id="KW-1133">Transmembrane helix</keyword>
<dbReference type="PANTHER" id="PTHR41523:SF8">
    <property type="entry name" value="ETHYLENE RESPONSE SENSOR PROTEIN"/>
    <property type="match status" value="1"/>
</dbReference>
<comment type="subcellular location">
    <subcellularLocation>
        <location evidence="2">Membrane</location>
    </subcellularLocation>
</comment>